<dbReference type="InterPro" id="IPR003439">
    <property type="entry name" value="ABC_transporter-like_ATP-bd"/>
</dbReference>
<keyword evidence="3 5" id="KW-0067">ATP-binding</keyword>
<dbReference type="SUPFAM" id="SSF52540">
    <property type="entry name" value="P-loop containing nucleoside triphosphate hydrolases"/>
    <property type="match status" value="1"/>
</dbReference>
<evidence type="ECO:0000313" key="5">
    <source>
        <dbReference type="EMBL" id="MBT1586997.1"/>
    </source>
</evidence>
<accession>A0ABS5VG59</accession>
<dbReference type="Pfam" id="PF00005">
    <property type="entry name" value="ABC_tran"/>
    <property type="match status" value="1"/>
</dbReference>
<proteinExistence type="predicted"/>
<organism evidence="5 6">
    <name type="scientific">Curtobacterium aurantiacum</name>
    <dbReference type="NCBI Taxonomy" id="3236919"/>
    <lineage>
        <taxon>Bacteria</taxon>
        <taxon>Bacillati</taxon>
        <taxon>Actinomycetota</taxon>
        <taxon>Actinomycetes</taxon>
        <taxon>Micrococcales</taxon>
        <taxon>Microbacteriaceae</taxon>
        <taxon>Curtobacterium</taxon>
    </lineage>
</organism>
<dbReference type="InterPro" id="IPR015854">
    <property type="entry name" value="ABC_transpr_LolD-like"/>
</dbReference>
<dbReference type="PANTHER" id="PTHR24220">
    <property type="entry name" value="IMPORT ATP-BINDING PROTEIN"/>
    <property type="match status" value="1"/>
</dbReference>
<dbReference type="Gene3D" id="3.40.50.300">
    <property type="entry name" value="P-loop containing nucleotide triphosphate hydrolases"/>
    <property type="match status" value="1"/>
</dbReference>
<evidence type="ECO:0000256" key="2">
    <source>
        <dbReference type="ARBA" id="ARBA00022741"/>
    </source>
</evidence>
<dbReference type="PROSITE" id="PS00211">
    <property type="entry name" value="ABC_TRANSPORTER_1"/>
    <property type="match status" value="1"/>
</dbReference>
<dbReference type="CDD" id="cd03255">
    <property type="entry name" value="ABC_MJ0796_LolCDE_FtsE"/>
    <property type="match status" value="1"/>
</dbReference>
<dbReference type="Proteomes" id="UP001519641">
    <property type="component" value="Unassembled WGS sequence"/>
</dbReference>
<dbReference type="InterPro" id="IPR027417">
    <property type="entry name" value="P-loop_NTPase"/>
</dbReference>
<evidence type="ECO:0000313" key="6">
    <source>
        <dbReference type="Proteomes" id="UP001519641"/>
    </source>
</evidence>
<name>A0ABS5VG59_9MICO</name>
<keyword evidence="2" id="KW-0547">Nucleotide-binding</keyword>
<keyword evidence="1" id="KW-0813">Transport</keyword>
<comment type="caution">
    <text evidence="5">The sequence shown here is derived from an EMBL/GenBank/DDBJ whole genome shotgun (WGS) entry which is preliminary data.</text>
</comment>
<feature type="domain" description="ABC transporter" evidence="4">
    <location>
        <begin position="11"/>
        <end position="243"/>
    </location>
</feature>
<dbReference type="InterPro" id="IPR017871">
    <property type="entry name" value="ABC_transporter-like_CS"/>
</dbReference>
<dbReference type="SMART" id="SM00382">
    <property type="entry name" value="AAA"/>
    <property type="match status" value="1"/>
</dbReference>
<evidence type="ECO:0000256" key="3">
    <source>
        <dbReference type="ARBA" id="ARBA00022840"/>
    </source>
</evidence>
<dbReference type="PANTHER" id="PTHR24220:SF685">
    <property type="entry name" value="ABC TRANSPORTER RELATED"/>
    <property type="match status" value="1"/>
</dbReference>
<dbReference type="PROSITE" id="PS50893">
    <property type="entry name" value="ABC_TRANSPORTER_2"/>
    <property type="match status" value="1"/>
</dbReference>
<gene>
    <name evidence="5" type="ORF">KK097_04115</name>
</gene>
<evidence type="ECO:0000259" key="4">
    <source>
        <dbReference type="PROSITE" id="PS50893"/>
    </source>
</evidence>
<evidence type="ECO:0000256" key="1">
    <source>
        <dbReference type="ARBA" id="ARBA00022448"/>
    </source>
</evidence>
<dbReference type="InterPro" id="IPR003593">
    <property type="entry name" value="AAA+_ATPase"/>
</dbReference>
<dbReference type="InterPro" id="IPR017911">
    <property type="entry name" value="MacB-like_ATP-bd"/>
</dbReference>
<sequence>MSYIEWMNALISTTALTRRFRGPGGHDVTVLDDVTLTIPRGEFVTVVGPSGSGKSTLLQCLSGLDSPTSGSVRVDGTDLSTLRGDALARFRRDHLGFVFQSYNLIPALTAFDNVALPLRLASGSVDRAVVRQALAAVGLSEVARRRPGQLSGGQQQRVAIARTVVTAPDVVFADEPTGALDSESGARVLDLLQSAATGSRSVVMVTHDLEAAARGDRVLVLRDGRLHRELVSPTVDDVLEAVSR</sequence>
<dbReference type="GO" id="GO:0005524">
    <property type="term" value="F:ATP binding"/>
    <property type="evidence" value="ECO:0007669"/>
    <property type="project" value="UniProtKB-KW"/>
</dbReference>
<reference evidence="5 6" key="1">
    <citation type="submission" date="2021-05" db="EMBL/GenBank/DDBJ databases">
        <title>Whole genome sequence of Curtobacterium flaccumfaciens pv. flaccumfaciens strain CFBP 8819.</title>
        <authorList>
            <person name="Osdaghi E."/>
            <person name="Taghouti G."/>
            <person name="Portier P."/>
            <person name="Fazliarab A."/>
            <person name="Taghavi S.M."/>
            <person name="Briand M."/>
            <person name="Le-Saux M."/>
            <person name="Jacques M.-A."/>
        </authorList>
    </citation>
    <scope>NUCLEOTIDE SEQUENCE [LARGE SCALE GENOMIC DNA]</scope>
    <source>
        <strain evidence="5 6">CFBP 8819</strain>
    </source>
</reference>
<keyword evidence="6" id="KW-1185">Reference proteome</keyword>
<protein>
    <submittedName>
        <fullName evidence="5">ABC transporter ATP-binding protein</fullName>
    </submittedName>
</protein>
<dbReference type="EMBL" id="JAHEWS010000004">
    <property type="protein sequence ID" value="MBT1586997.1"/>
    <property type="molecule type" value="Genomic_DNA"/>
</dbReference>